<feature type="compositionally biased region" description="Polar residues" evidence="1">
    <location>
        <begin position="1"/>
        <end position="20"/>
    </location>
</feature>
<organism evidence="2 3">
    <name type="scientific">Caligus rogercresseyi</name>
    <name type="common">Sea louse</name>
    <dbReference type="NCBI Taxonomy" id="217165"/>
    <lineage>
        <taxon>Eukaryota</taxon>
        <taxon>Metazoa</taxon>
        <taxon>Ecdysozoa</taxon>
        <taxon>Arthropoda</taxon>
        <taxon>Crustacea</taxon>
        <taxon>Multicrustacea</taxon>
        <taxon>Hexanauplia</taxon>
        <taxon>Copepoda</taxon>
        <taxon>Siphonostomatoida</taxon>
        <taxon>Caligidae</taxon>
        <taxon>Caligus</taxon>
    </lineage>
</organism>
<dbReference type="OrthoDB" id="10065579at2759"/>
<feature type="region of interest" description="Disordered" evidence="1">
    <location>
        <begin position="1"/>
        <end position="50"/>
    </location>
</feature>
<sequence>MDETSLSFFTPESKRGSSQWILKDSNPPLKFKRQESRKNRWFSASSTTAA</sequence>
<gene>
    <name evidence="2" type="ORF">FKW44_007408</name>
</gene>
<accession>A0A7T8QTJ0</accession>
<dbReference type="EMBL" id="CP045894">
    <property type="protein sequence ID" value="QQP54547.1"/>
    <property type="molecule type" value="Genomic_DNA"/>
</dbReference>
<evidence type="ECO:0000256" key="1">
    <source>
        <dbReference type="SAM" id="MobiDB-lite"/>
    </source>
</evidence>
<reference evidence="3" key="1">
    <citation type="submission" date="2021-01" db="EMBL/GenBank/DDBJ databases">
        <title>Caligus Genome Assembly.</title>
        <authorList>
            <person name="Gallardo-Escarate C."/>
        </authorList>
    </citation>
    <scope>NUCLEOTIDE SEQUENCE [LARGE SCALE GENOMIC DNA]</scope>
</reference>
<proteinExistence type="predicted"/>
<evidence type="ECO:0000313" key="2">
    <source>
        <dbReference type="EMBL" id="QQP54547.1"/>
    </source>
</evidence>
<dbReference type="AlphaFoldDB" id="A0A7T8QTJ0"/>
<name>A0A7T8QTJ0_CALRO</name>
<dbReference type="Proteomes" id="UP000595437">
    <property type="component" value="Chromosome 5"/>
</dbReference>
<protein>
    <submittedName>
        <fullName evidence="2">Uncharacterized protein</fullName>
    </submittedName>
</protein>
<evidence type="ECO:0000313" key="3">
    <source>
        <dbReference type="Proteomes" id="UP000595437"/>
    </source>
</evidence>
<keyword evidence="3" id="KW-1185">Reference proteome</keyword>